<organism evidence="1 2">
    <name type="scientific">Oesophagostomum dentatum</name>
    <name type="common">Nodular worm</name>
    <dbReference type="NCBI Taxonomy" id="61180"/>
    <lineage>
        <taxon>Eukaryota</taxon>
        <taxon>Metazoa</taxon>
        <taxon>Ecdysozoa</taxon>
        <taxon>Nematoda</taxon>
        <taxon>Chromadorea</taxon>
        <taxon>Rhabditida</taxon>
        <taxon>Rhabditina</taxon>
        <taxon>Rhabditomorpha</taxon>
        <taxon>Strongyloidea</taxon>
        <taxon>Strongylidae</taxon>
        <taxon>Oesophagostomum</taxon>
    </lineage>
</organism>
<evidence type="ECO:0000313" key="2">
    <source>
        <dbReference type="Proteomes" id="UP000053660"/>
    </source>
</evidence>
<accession>A0A0B1SUJ8</accession>
<sequence>MGKKSSKIQIFSHLEIGFLGDVSNLPDGRVAGENQRLPDGDRAYRPQLNQLERDSPRESVHASPAYTMHSDSIGVLRGRTDPRVNVQVSWICSYLIYTINGIK</sequence>
<gene>
    <name evidence="1" type="ORF">OESDEN_13064</name>
</gene>
<proteinExistence type="predicted"/>
<dbReference type="EMBL" id="KN558362">
    <property type="protein sequence ID" value="KHJ87167.1"/>
    <property type="molecule type" value="Genomic_DNA"/>
</dbReference>
<dbReference type="OrthoDB" id="5819643at2759"/>
<dbReference type="AlphaFoldDB" id="A0A0B1SUJ8"/>
<name>A0A0B1SUJ8_OESDE</name>
<keyword evidence="2" id="KW-1185">Reference proteome</keyword>
<evidence type="ECO:0000313" key="1">
    <source>
        <dbReference type="EMBL" id="KHJ87167.1"/>
    </source>
</evidence>
<dbReference type="Proteomes" id="UP000053660">
    <property type="component" value="Unassembled WGS sequence"/>
</dbReference>
<protein>
    <submittedName>
        <fullName evidence="1">Uncharacterized protein</fullName>
    </submittedName>
</protein>
<reference evidence="1 2" key="1">
    <citation type="submission" date="2014-03" db="EMBL/GenBank/DDBJ databases">
        <title>Draft genome of the hookworm Oesophagostomum dentatum.</title>
        <authorList>
            <person name="Mitreva M."/>
        </authorList>
    </citation>
    <scope>NUCLEOTIDE SEQUENCE [LARGE SCALE GENOMIC DNA]</scope>
    <source>
        <strain evidence="1 2">OD-Hann</strain>
    </source>
</reference>